<evidence type="ECO:0000313" key="22">
    <source>
        <dbReference type="Proteomes" id="UP000295135"/>
    </source>
</evidence>
<dbReference type="CDD" id="cd16922">
    <property type="entry name" value="HATPase_EvgS-ArcB-TorS-like"/>
    <property type="match status" value="1"/>
</dbReference>
<dbReference type="Pfam" id="PF02518">
    <property type="entry name" value="HATPase_c"/>
    <property type="match status" value="1"/>
</dbReference>
<dbReference type="InterPro" id="IPR036097">
    <property type="entry name" value="HisK_dim/P_sf"/>
</dbReference>
<evidence type="ECO:0000256" key="15">
    <source>
        <dbReference type="SAM" id="Phobius"/>
    </source>
</evidence>
<evidence type="ECO:0000256" key="2">
    <source>
        <dbReference type="ARBA" id="ARBA00004370"/>
    </source>
</evidence>
<dbReference type="Gene3D" id="1.10.287.130">
    <property type="match status" value="1"/>
</dbReference>
<feature type="domain" description="HAMP" evidence="20">
    <location>
        <begin position="178"/>
        <end position="230"/>
    </location>
</feature>
<feature type="modified residue" description="4-aspartylphosphate" evidence="14">
    <location>
        <position position="676"/>
    </location>
</feature>
<dbReference type="SMART" id="SM00387">
    <property type="entry name" value="HATPase_c"/>
    <property type="match status" value="1"/>
</dbReference>
<dbReference type="GO" id="GO:0000155">
    <property type="term" value="F:phosphorelay sensor kinase activity"/>
    <property type="evidence" value="ECO:0007669"/>
    <property type="project" value="InterPro"/>
</dbReference>
<comment type="catalytic activity">
    <reaction evidence="1">
        <text>ATP + protein L-histidine = ADP + protein N-phospho-L-histidine.</text>
        <dbReference type="EC" id="2.7.13.3"/>
    </reaction>
</comment>
<dbReference type="InterPro" id="IPR035965">
    <property type="entry name" value="PAS-like_dom_sf"/>
</dbReference>
<dbReference type="Pfam" id="PF00512">
    <property type="entry name" value="HisKA"/>
    <property type="match status" value="1"/>
</dbReference>
<keyword evidence="9" id="KW-0902">Two-component regulatory system</keyword>
<evidence type="ECO:0000256" key="13">
    <source>
        <dbReference type="ARBA" id="ARBA00070152"/>
    </source>
</evidence>
<dbReference type="Gene3D" id="3.30.565.10">
    <property type="entry name" value="Histidine kinase-like ATPase, C-terminal domain"/>
    <property type="match status" value="1"/>
</dbReference>
<evidence type="ECO:0000256" key="3">
    <source>
        <dbReference type="ARBA" id="ARBA00012438"/>
    </source>
</evidence>
<sequence length="749" mass="81425">MPKLSLSARVLWLTSLGLLLVTLAGLLFQVRSQVESERQAAEDNIRSVAAALLPVLRQTLVVGDIETVQQTLDSVGRYRGLARIVVYQAVPYQVIAQTRGKGADTVISAPAWFTGLLNEEIASYQSTITLGGITYAELLIEPSLAMVVENAWQVSRQALIASLVFLIGLVVLLGMMLRQGLKPLTGLAQTVKRFGDGELSERATVAGPPEIASTAAAFNQMAASIEELLAKVRVSEQTNRRLALVVEQSDDAILTLDLEGHVLSWNQGAERLYGYPAQEVMGRSVGFLLPDSRQGELAQWLDRVRHAIAGTRFESQLLTRDARLLDVSISASPLFDADGKRIGEINIGHDISERKAMARALHMAKDAAETANRAKSEFLANMSHEIRTPMNGILGMTELALDSELTEEQRDYLNIVKSSAEALLTVLNDILDFSKIEAGRLELEHITFELESVVSGAVRTLAIQAKDKGLALEWNIAADVPQFLVGDPARLRQILLNLLGNALKFTERGGVKVQVTVDQHLEHGVRLHLAVSDTGIGIPAEQLDSIFKAFSQVDASMTRRFGGTGLGLSICGRLAEMMGGRIWAESVLGQGSTFHFTVELAVAGAPPAPETETPERSAQAVAATCQVMLVEDVPVNQKLVQALLEKRGYGVTLAQDGEQALALLQQGRQFDLILMDLQMPGLDGYETTVRIREMERGSGRRTPIVAVTASALTTDRERCLALGMDAFMAKPFRADELYAAVERYCPQEG</sequence>
<dbReference type="InterPro" id="IPR001789">
    <property type="entry name" value="Sig_transdc_resp-reg_receiver"/>
</dbReference>
<evidence type="ECO:0000259" key="20">
    <source>
        <dbReference type="PROSITE" id="PS50885"/>
    </source>
</evidence>
<dbReference type="InterPro" id="IPR000014">
    <property type="entry name" value="PAS"/>
</dbReference>
<dbReference type="PROSITE" id="PS50110">
    <property type="entry name" value="RESPONSE_REGULATORY"/>
    <property type="match status" value="1"/>
</dbReference>
<name>A0A4V2UQR5_9PROT</name>
<dbReference type="Pfam" id="PF00672">
    <property type="entry name" value="HAMP"/>
    <property type="match status" value="1"/>
</dbReference>
<evidence type="ECO:0000259" key="18">
    <source>
        <dbReference type="PROSITE" id="PS50112"/>
    </source>
</evidence>
<evidence type="ECO:0000256" key="10">
    <source>
        <dbReference type="ARBA" id="ARBA00058004"/>
    </source>
</evidence>
<reference evidence="21 22" key="1">
    <citation type="submission" date="2019-03" db="EMBL/GenBank/DDBJ databases">
        <title>Genomic Encyclopedia of Type Strains, Phase IV (KMG-IV): sequencing the most valuable type-strain genomes for metagenomic binning, comparative biology and taxonomic classification.</title>
        <authorList>
            <person name="Goeker M."/>
        </authorList>
    </citation>
    <scope>NUCLEOTIDE SEQUENCE [LARGE SCALE GENOMIC DNA]</scope>
    <source>
        <strain evidence="21 22">DSM 103923</strain>
    </source>
</reference>
<evidence type="ECO:0000313" key="21">
    <source>
        <dbReference type="EMBL" id="TCS72225.1"/>
    </source>
</evidence>
<dbReference type="CDD" id="cd00082">
    <property type="entry name" value="HisKA"/>
    <property type="match status" value="1"/>
</dbReference>
<dbReference type="FunFam" id="1.10.287.130:FF:000002">
    <property type="entry name" value="Two-component osmosensing histidine kinase"/>
    <property type="match status" value="1"/>
</dbReference>
<protein>
    <recommendedName>
        <fullName evidence="12">Sensory/regulatory protein RpfC</fullName>
        <ecNumber evidence="3">2.7.13.3</ecNumber>
    </recommendedName>
    <alternativeName>
        <fullName evidence="13">Virulence sensor protein BvgS</fullName>
    </alternativeName>
</protein>
<dbReference type="InterPro" id="IPR011006">
    <property type="entry name" value="CheY-like_superfamily"/>
</dbReference>
<keyword evidence="8" id="KW-0067">ATP-binding</keyword>
<dbReference type="PANTHER" id="PTHR45339">
    <property type="entry name" value="HYBRID SIGNAL TRANSDUCTION HISTIDINE KINASE J"/>
    <property type="match status" value="1"/>
</dbReference>
<dbReference type="AlphaFoldDB" id="A0A4V2UQR5"/>
<evidence type="ECO:0000259" key="16">
    <source>
        <dbReference type="PROSITE" id="PS50109"/>
    </source>
</evidence>
<dbReference type="EC" id="2.7.13.3" evidence="3"/>
<dbReference type="Gene3D" id="3.40.50.2300">
    <property type="match status" value="1"/>
</dbReference>
<dbReference type="SUPFAM" id="SSF158472">
    <property type="entry name" value="HAMP domain-like"/>
    <property type="match status" value="1"/>
</dbReference>
<dbReference type="PROSITE" id="PS50885">
    <property type="entry name" value="HAMP"/>
    <property type="match status" value="1"/>
</dbReference>
<organism evidence="21 22">
    <name type="scientific">Sulfuritortus calidifontis</name>
    <dbReference type="NCBI Taxonomy" id="1914471"/>
    <lineage>
        <taxon>Bacteria</taxon>
        <taxon>Pseudomonadati</taxon>
        <taxon>Pseudomonadota</taxon>
        <taxon>Betaproteobacteria</taxon>
        <taxon>Nitrosomonadales</taxon>
        <taxon>Thiobacillaceae</taxon>
        <taxon>Sulfuritortus</taxon>
    </lineage>
</organism>
<evidence type="ECO:0000256" key="8">
    <source>
        <dbReference type="ARBA" id="ARBA00022840"/>
    </source>
</evidence>
<dbReference type="Pfam" id="PF08448">
    <property type="entry name" value="PAS_4"/>
    <property type="match status" value="1"/>
</dbReference>
<feature type="transmembrane region" description="Helical" evidence="15">
    <location>
        <begin position="158"/>
        <end position="177"/>
    </location>
</feature>
<feature type="domain" description="Response regulatory" evidence="17">
    <location>
        <begin position="626"/>
        <end position="745"/>
    </location>
</feature>
<dbReference type="SMART" id="SM00448">
    <property type="entry name" value="REC"/>
    <property type="match status" value="1"/>
</dbReference>
<evidence type="ECO:0000259" key="19">
    <source>
        <dbReference type="PROSITE" id="PS50113"/>
    </source>
</evidence>
<evidence type="ECO:0000256" key="5">
    <source>
        <dbReference type="ARBA" id="ARBA00022679"/>
    </source>
</evidence>
<dbReference type="SMART" id="SM00388">
    <property type="entry name" value="HisKA"/>
    <property type="match status" value="1"/>
</dbReference>
<dbReference type="NCBIfam" id="TIGR00229">
    <property type="entry name" value="sensory_box"/>
    <property type="match status" value="1"/>
</dbReference>
<keyword evidence="7" id="KW-0418">Kinase</keyword>
<dbReference type="PANTHER" id="PTHR45339:SF1">
    <property type="entry name" value="HYBRID SIGNAL TRANSDUCTION HISTIDINE KINASE J"/>
    <property type="match status" value="1"/>
</dbReference>
<dbReference type="Gene3D" id="3.30.450.20">
    <property type="entry name" value="PAS domain"/>
    <property type="match status" value="1"/>
</dbReference>
<dbReference type="Proteomes" id="UP000295135">
    <property type="component" value="Unassembled WGS sequence"/>
</dbReference>
<dbReference type="InterPro" id="IPR013656">
    <property type="entry name" value="PAS_4"/>
</dbReference>
<evidence type="ECO:0000256" key="7">
    <source>
        <dbReference type="ARBA" id="ARBA00022777"/>
    </source>
</evidence>
<dbReference type="SMART" id="SM00304">
    <property type="entry name" value="HAMP"/>
    <property type="match status" value="1"/>
</dbReference>
<evidence type="ECO:0000259" key="17">
    <source>
        <dbReference type="PROSITE" id="PS50110"/>
    </source>
</evidence>
<dbReference type="RefSeq" id="WP_126463767.1">
    <property type="nucleotide sequence ID" value="NZ_AP018721.1"/>
</dbReference>
<proteinExistence type="predicted"/>
<evidence type="ECO:0000256" key="1">
    <source>
        <dbReference type="ARBA" id="ARBA00000085"/>
    </source>
</evidence>
<dbReference type="SUPFAM" id="SSF55874">
    <property type="entry name" value="ATPase domain of HSP90 chaperone/DNA topoisomerase II/histidine kinase"/>
    <property type="match status" value="1"/>
</dbReference>
<feature type="domain" description="Histidine kinase" evidence="16">
    <location>
        <begin position="381"/>
        <end position="602"/>
    </location>
</feature>
<dbReference type="InterPro" id="IPR004358">
    <property type="entry name" value="Sig_transdc_His_kin-like_C"/>
</dbReference>
<keyword evidence="5" id="KW-0808">Transferase</keyword>
<feature type="domain" description="PAC" evidence="19">
    <location>
        <begin position="311"/>
        <end position="363"/>
    </location>
</feature>
<dbReference type="CDD" id="cd17546">
    <property type="entry name" value="REC_hyHK_CKI1_RcsC-like"/>
    <property type="match status" value="1"/>
</dbReference>
<dbReference type="GO" id="GO:0016020">
    <property type="term" value="C:membrane"/>
    <property type="evidence" value="ECO:0007669"/>
    <property type="project" value="UniProtKB-SubCell"/>
</dbReference>
<dbReference type="PROSITE" id="PS50109">
    <property type="entry name" value="HIS_KIN"/>
    <property type="match status" value="1"/>
</dbReference>
<evidence type="ECO:0000256" key="12">
    <source>
        <dbReference type="ARBA" id="ARBA00068150"/>
    </source>
</evidence>
<dbReference type="Pfam" id="PF00072">
    <property type="entry name" value="Response_reg"/>
    <property type="match status" value="1"/>
</dbReference>
<dbReference type="InterPro" id="IPR003661">
    <property type="entry name" value="HisK_dim/P_dom"/>
</dbReference>
<evidence type="ECO:0000256" key="6">
    <source>
        <dbReference type="ARBA" id="ARBA00022741"/>
    </source>
</evidence>
<dbReference type="InterPro" id="IPR005467">
    <property type="entry name" value="His_kinase_dom"/>
</dbReference>
<dbReference type="SUPFAM" id="SSF55785">
    <property type="entry name" value="PYP-like sensor domain (PAS domain)"/>
    <property type="match status" value="1"/>
</dbReference>
<dbReference type="InterPro" id="IPR003660">
    <property type="entry name" value="HAMP_dom"/>
</dbReference>
<dbReference type="SUPFAM" id="SSF52172">
    <property type="entry name" value="CheY-like"/>
    <property type="match status" value="1"/>
</dbReference>
<dbReference type="Gene3D" id="6.10.340.10">
    <property type="match status" value="1"/>
</dbReference>
<dbReference type="CDD" id="cd00130">
    <property type="entry name" value="PAS"/>
    <property type="match status" value="1"/>
</dbReference>
<keyword evidence="15" id="KW-0472">Membrane</keyword>
<evidence type="ECO:0000256" key="14">
    <source>
        <dbReference type="PROSITE-ProRule" id="PRU00169"/>
    </source>
</evidence>
<dbReference type="FunFam" id="3.30.565.10:FF:000010">
    <property type="entry name" value="Sensor histidine kinase RcsC"/>
    <property type="match status" value="1"/>
</dbReference>
<accession>A0A4V2UQR5</accession>
<keyword evidence="15" id="KW-1133">Transmembrane helix</keyword>
<evidence type="ECO:0000256" key="9">
    <source>
        <dbReference type="ARBA" id="ARBA00023012"/>
    </source>
</evidence>
<evidence type="ECO:0000256" key="11">
    <source>
        <dbReference type="ARBA" id="ARBA00064003"/>
    </source>
</evidence>
<dbReference type="CDD" id="cd06225">
    <property type="entry name" value="HAMP"/>
    <property type="match status" value="1"/>
</dbReference>
<dbReference type="GO" id="GO:0005524">
    <property type="term" value="F:ATP binding"/>
    <property type="evidence" value="ECO:0007669"/>
    <property type="project" value="UniProtKB-KW"/>
</dbReference>
<dbReference type="PROSITE" id="PS50113">
    <property type="entry name" value="PAC"/>
    <property type="match status" value="1"/>
</dbReference>
<gene>
    <name evidence="21" type="ORF">EDC61_106141</name>
</gene>
<comment type="subunit">
    <text evidence="11">At low DSF concentrations, interacts with RpfF.</text>
</comment>
<keyword evidence="4 14" id="KW-0597">Phosphoprotein</keyword>
<dbReference type="PROSITE" id="PS50112">
    <property type="entry name" value="PAS"/>
    <property type="match status" value="1"/>
</dbReference>
<dbReference type="SUPFAM" id="SSF47384">
    <property type="entry name" value="Homodimeric domain of signal transducing histidine kinase"/>
    <property type="match status" value="1"/>
</dbReference>
<keyword evidence="22" id="KW-1185">Reference proteome</keyword>
<comment type="subcellular location">
    <subcellularLocation>
        <location evidence="2">Membrane</location>
    </subcellularLocation>
</comment>
<dbReference type="InterPro" id="IPR036890">
    <property type="entry name" value="HATPase_C_sf"/>
</dbReference>
<comment type="function">
    <text evidence="10">Member of the two-component regulatory system BvgS/BvgA. Phosphorylates BvgA via a four-step phosphorelay in response to environmental signals.</text>
</comment>
<comment type="caution">
    <text evidence="21">The sequence shown here is derived from an EMBL/GenBank/DDBJ whole genome shotgun (WGS) entry which is preliminary data.</text>
</comment>
<keyword evidence="6" id="KW-0547">Nucleotide-binding</keyword>
<dbReference type="SMART" id="SM00091">
    <property type="entry name" value="PAS"/>
    <property type="match status" value="1"/>
</dbReference>
<dbReference type="OrthoDB" id="8552871at2"/>
<dbReference type="PRINTS" id="PR00344">
    <property type="entry name" value="BCTRLSENSOR"/>
</dbReference>
<dbReference type="EMBL" id="SLZY01000006">
    <property type="protein sequence ID" value="TCS72225.1"/>
    <property type="molecule type" value="Genomic_DNA"/>
</dbReference>
<feature type="domain" description="PAS" evidence="18">
    <location>
        <begin position="238"/>
        <end position="311"/>
    </location>
</feature>
<keyword evidence="15" id="KW-0812">Transmembrane</keyword>
<dbReference type="InterPro" id="IPR000700">
    <property type="entry name" value="PAS-assoc_C"/>
</dbReference>
<dbReference type="InterPro" id="IPR003594">
    <property type="entry name" value="HATPase_dom"/>
</dbReference>
<evidence type="ECO:0000256" key="4">
    <source>
        <dbReference type="ARBA" id="ARBA00022553"/>
    </source>
</evidence>